<keyword evidence="3" id="KW-1185">Reference proteome</keyword>
<feature type="chain" id="PRO_5036967489" description="HEAT repeat domain-containing protein" evidence="1">
    <location>
        <begin position="21"/>
        <end position="169"/>
    </location>
</feature>
<dbReference type="Proteomes" id="UP000664144">
    <property type="component" value="Unassembled WGS sequence"/>
</dbReference>
<dbReference type="RefSeq" id="WP_206982139.1">
    <property type="nucleotide sequence ID" value="NZ_JAFLQZ010000003.1"/>
</dbReference>
<evidence type="ECO:0008006" key="4">
    <source>
        <dbReference type="Google" id="ProtNLM"/>
    </source>
</evidence>
<evidence type="ECO:0000256" key="1">
    <source>
        <dbReference type="SAM" id="SignalP"/>
    </source>
</evidence>
<keyword evidence="1" id="KW-0732">Signal</keyword>
<name>A0A939J838_9BACT</name>
<protein>
    <recommendedName>
        <fullName evidence="4">HEAT repeat domain-containing protein</fullName>
    </recommendedName>
</protein>
<sequence>MKKQFLLLAFGLVLAGTAVAQTYQAPTGYTLKAAEDYARYNAQVIEAVNWLEATPPTKEAAQRQPTNQFLMQWMTGTPAVSVQLQEYTAEITAKDPNLLMLFLGGWSRYQLQHPETKDAVLLNTEAVKTVLKGYQAGGYKRNKKIESLIALNDKGTLTDWVKAQMKSKG</sequence>
<gene>
    <name evidence="2" type="ORF">J0X19_05230</name>
</gene>
<feature type="signal peptide" evidence="1">
    <location>
        <begin position="1"/>
        <end position="20"/>
    </location>
</feature>
<dbReference type="EMBL" id="JAFLQZ010000003">
    <property type="protein sequence ID" value="MBO0357339.1"/>
    <property type="molecule type" value="Genomic_DNA"/>
</dbReference>
<proteinExistence type="predicted"/>
<evidence type="ECO:0000313" key="2">
    <source>
        <dbReference type="EMBL" id="MBO0357339.1"/>
    </source>
</evidence>
<accession>A0A939J838</accession>
<reference evidence="2" key="1">
    <citation type="submission" date="2021-03" db="EMBL/GenBank/DDBJ databases">
        <authorList>
            <person name="Kim M.K."/>
        </authorList>
    </citation>
    <scope>NUCLEOTIDE SEQUENCE</scope>
    <source>
        <strain evidence="2">BT186</strain>
    </source>
</reference>
<dbReference type="AlphaFoldDB" id="A0A939J838"/>
<organism evidence="2 3">
    <name type="scientific">Hymenobacter telluris</name>
    <dbReference type="NCBI Taxonomy" id="2816474"/>
    <lineage>
        <taxon>Bacteria</taxon>
        <taxon>Pseudomonadati</taxon>
        <taxon>Bacteroidota</taxon>
        <taxon>Cytophagia</taxon>
        <taxon>Cytophagales</taxon>
        <taxon>Hymenobacteraceae</taxon>
        <taxon>Hymenobacter</taxon>
    </lineage>
</organism>
<comment type="caution">
    <text evidence="2">The sequence shown here is derived from an EMBL/GenBank/DDBJ whole genome shotgun (WGS) entry which is preliminary data.</text>
</comment>
<evidence type="ECO:0000313" key="3">
    <source>
        <dbReference type="Proteomes" id="UP000664144"/>
    </source>
</evidence>